<name>A0A9W5Y013_9CLOT</name>
<evidence type="ECO:0000313" key="3">
    <source>
        <dbReference type="Proteomes" id="UP001057868"/>
    </source>
</evidence>
<keyword evidence="1" id="KW-1133">Transmembrane helix</keyword>
<gene>
    <name evidence="2" type="ORF">CFOLD11_08680</name>
</gene>
<dbReference type="EMBL" id="BQXY01000001">
    <property type="protein sequence ID" value="GKU24042.1"/>
    <property type="molecule type" value="Genomic_DNA"/>
</dbReference>
<dbReference type="AlphaFoldDB" id="A0A9W5Y013"/>
<keyword evidence="1" id="KW-0472">Membrane</keyword>
<keyword evidence="3" id="KW-1185">Reference proteome</keyword>
<protein>
    <submittedName>
        <fullName evidence="2">Uncharacterized protein</fullName>
    </submittedName>
</protein>
<organism evidence="2 3">
    <name type="scientific">Clostridium folliculivorans</name>
    <dbReference type="NCBI Taxonomy" id="2886038"/>
    <lineage>
        <taxon>Bacteria</taxon>
        <taxon>Bacillati</taxon>
        <taxon>Bacillota</taxon>
        <taxon>Clostridia</taxon>
        <taxon>Eubacteriales</taxon>
        <taxon>Clostridiaceae</taxon>
        <taxon>Clostridium</taxon>
    </lineage>
</organism>
<sequence>MALIIMSIISGAIAFFIGGAIFNGEPVMTCIFTFVFFMAPGLYTLERIYLKLDEKE</sequence>
<evidence type="ECO:0000313" key="2">
    <source>
        <dbReference type="EMBL" id="GKU24042.1"/>
    </source>
</evidence>
<proteinExistence type="predicted"/>
<comment type="caution">
    <text evidence="2">The sequence shown here is derived from an EMBL/GenBank/DDBJ whole genome shotgun (WGS) entry which is preliminary data.</text>
</comment>
<accession>A0A9W5Y013</accession>
<reference evidence="2" key="1">
    <citation type="journal article" date="2023" name="Int. J. Syst. Evol. Microbiol.">
        <title>&lt;i&gt;Clostridium folliculivorans&lt;/i&gt; sp. nov., isolated from soil samples of an organic paddy in Japan.</title>
        <authorList>
            <person name="Tazawa J."/>
            <person name="Kobayashi H."/>
            <person name="Tanizawa Y."/>
            <person name="Uchino A."/>
            <person name="Tanaka F."/>
            <person name="Urashima Y."/>
            <person name="Miura S."/>
            <person name="Sakamoto M."/>
            <person name="Ohkuma M."/>
            <person name="Tohno M."/>
        </authorList>
    </citation>
    <scope>NUCLEOTIDE SEQUENCE</scope>
    <source>
        <strain evidence="2">D1-1</strain>
    </source>
</reference>
<dbReference type="RefSeq" id="WP_261851063.1">
    <property type="nucleotide sequence ID" value="NZ_BQXY01000001.1"/>
</dbReference>
<keyword evidence="1" id="KW-0812">Transmembrane</keyword>
<feature type="transmembrane region" description="Helical" evidence="1">
    <location>
        <begin position="24"/>
        <end position="45"/>
    </location>
</feature>
<evidence type="ECO:0000256" key="1">
    <source>
        <dbReference type="SAM" id="Phobius"/>
    </source>
</evidence>
<dbReference type="Proteomes" id="UP001057868">
    <property type="component" value="Unassembled WGS sequence"/>
</dbReference>